<dbReference type="AlphaFoldDB" id="A0A2P2PUR6"/>
<accession>A0A2P2PUR6</accession>
<proteinExistence type="predicted"/>
<reference evidence="1" key="1">
    <citation type="submission" date="2018-02" db="EMBL/GenBank/DDBJ databases">
        <title>Rhizophora mucronata_Transcriptome.</title>
        <authorList>
            <person name="Meera S.P."/>
            <person name="Sreeshan A."/>
            <person name="Augustine A."/>
        </authorList>
    </citation>
    <scope>NUCLEOTIDE SEQUENCE</scope>
    <source>
        <tissue evidence="1">Leaf</tissue>
    </source>
</reference>
<evidence type="ECO:0000313" key="1">
    <source>
        <dbReference type="EMBL" id="MBX58487.1"/>
    </source>
</evidence>
<dbReference type="EMBL" id="GGEC01078003">
    <property type="protein sequence ID" value="MBX58487.1"/>
    <property type="molecule type" value="Transcribed_RNA"/>
</dbReference>
<sequence length="29" mass="3237">MLSGSLYFGNHFSDCQQPRSLIVVVFGCM</sequence>
<organism evidence="1">
    <name type="scientific">Rhizophora mucronata</name>
    <name type="common">Asiatic mangrove</name>
    <dbReference type="NCBI Taxonomy" id="61149"/>
    <lineage>
        <taxon>Eukaryota</taxon>
        <taxon>Viridiplantae</taxon>
        <taxon>Streptophyta</taxon>
        <taxon>Embryophyta</taxon>
        <taxon>Tracheophyta</taxon>
        <taxon>Spermatophyta</taxon>
        <taxon>Magnoliopsida</taxon>
        <taxon>eudicotyledons</taxon>
        <taxon>Gunneridae</taxon>
        <taxon>Pentapetalae</taxon>
        <taxon>rosids</taxon>
        <taxon>fabids</taxon>
        <taxon>Malpighiales</taxon>
        <taxon>Rhizophoraceae</taxon>
        <taxon>Rhizophora</taxon>
    </lineage>
</organism>
<protein>
    <submittedName>
        <fullName evidence="1">Uncharacterized protein</fullName>
    </submittedName>
</protein>
<name>A0A2P2PUR6_RHIMU</name>